<organism evidence="1 2">
    <name type="scientific">[Candida] jaroonii</name>
    <dbReference type="NCBI Taxonomy" id="467808"/>
    <lineage>
        <taxon>Eukaryota</taxon>
        <taxon>Fungi</taxon>
        <taxon>Dikarya</taxon>
        <taxon>Ascomycota</taxon>
        <taxon>Saccharomycotina</taxon>
        <taxon>Pichiomycetes</taxon>
        <taxon>Debaryomycetaceae</taxon>
        <taxon>Yamadazyma</taxon>
    </lineage>
</organism>
<comment type="caution">
    <text evidence="1">The sequence shown here is derived from an EMBL/GenBank/DDBJ whole genome shotgun (WGS) entry which is preliminary data.</text>
</comment>
<reference evidence="1" key="1">
    <citation type="submission" date="2022-06" db="EMBL/GenBank/DDBJ databases">
        <authorList>
            <person name="Legras J.-L."/>
            <person name="Devillers H."/>
            <person name="Grondin C."/>
        </authorList>
    </citation>
    <scope>NUCLEOTIDE SEQUENCE</scope>
    <source>
        <strain evidence="1">CLIB 1444</strain>
    </source>
</reference>
<proteinExistence type="predicted"/>
<dbReference type="EMBL" id="CALSDN010000006">
    <property type="protein sequence ID" value="CAH6721499.1"/>
    <property type="molecule type" value="Genomic_DNA"/>
</dbReference>
<accession>A0ACA9Y9N5</accession>
<name>A0ACA9Y9N5_9ASCO</name>
<keyword evidence="2" id="KW-1185">Reference proteome</keyword>
<protein>
    <submittedName>
        <fullName evidence="1">Uncharacterized protein</fullName>
    </submittedName>
</protein>
<sequence length="181" mass="20584">MNTPDSNFFNPKDHVGQKESYLQNPTAFHIIYIDDISKSKITKLEAWKGAKDPNEVGDDRLNNSRIIREVNLNEDANTPQIQQFDQSVYKLTLKDNKDNYCFAFEYNDKLPFLRSGVNLPIPIKLGGKLIVKRGTMIKNGTLLLNRAQCQYLGVDESSTLVKNLNANLLEKSINILQNPDL</sequence>
<evidence type="ECO:0000313" key="1">
    <source>
        <dbReference type="EMBL" id="CAH6721499.1"/>
    </source>
</evidence>
<dbReference type="Proteomes" id="UP001152531">
    <property type="component" value="Unassembled WGS sequence"/>
</dbReference>
<gene>
    <name evidence="1" type="ORF">CLIB1444_06S03598</name>
</gene>
<evidence type="ECO:0000313" key="2">
    <source>
        <dbReference type="Proteomes" id="UP001152531"/>
    </source>
</evidence>